<evidence type="ECO:0000313" key="2">
    <source>
        <dbReference type="Proteomes" id="UP001066276"/>
    </source>
</evidence>
<dbReference type="SUPFAM" id="SSF50630">
    <property type="entry name" value="Acid proteases"/>
    <property type="match status" value="1"/>
</dbReference>
<sequence length="115" mass="13078">MTRYSTFLLVNQEIKKTLIDSGCSQSFISQKLVRPEQWVMGEQVLITCVHGDSKTYPVAIIQMKWRGEEESVLVGAIPDLVKELIVGTDYISFPELLDSLKPSHQTESWRTEAPH</sequence>
<dbReference type="Proteomes" id="UP001066276">
    <property type="component" value="Chromosome 2_1"/>
</dbReference>
<gene>
    <name evidence="1" type="ORF">NDU88_002307</name>
</gene>
<accession>A0AAV7VC67</accession>
<dbReference type="EMBL" id="JANPWB010000003">
    <property type="protein sequence ID" value="KAJ1198466.1"/>
    <property type="molecule type" value="Genomic_DNA"/>
</dbReference>
<name>A0AAV7VC67_PLEWA</name>
<dbReference type="PANTHER" id="PTHR46888:SF1">
    <property type="entry name" value="RIBONUCLEASE H"/>
    <property type="match status" value="1"/>
</dbReference>
<comment type="caution">
    <text evidence="1">The sequence shown here is derived from an EMBL/GenBank/DDBJ whole genome shotgun (WGS) entry which is preliminary data.</text>
</comment>
<evidence type="ECO:0000313" key="1">
    <source>
        <dbReference type="EMBL" id="KAJ1198466.1"/>
    </source>
</evidence>
<dbReference type="AlphaFoldDB" id="A0AAV7VC67"/>
<dbReference type="InterPro" id="IPR021109">
    <property type="entry name" value="Peptidase_aspartic_dom_sf"/>
</dbReference>
<protein>
    <submittedName>
        <fullName evidence="1">Uncharacterized protein</fullName>
    </submittedName>
</protein>
<reference evidence="1" key="1">
    <citation type="journal article" date="2022" name="bioRxiv">
        <title>Sequencing and chromosome-scale assembly of the giantPleurodeles waltlgenome.</title>
        <authorList>
            <person name="Brown T."/>
            <person name="Elewa A."/>
            <person name="Iarovenko S."/>
            <person name="Subramanian E."/>
            <person name="Araus A.J."/>
            <person name="Petzold A."/>
            <person name="Susuki M."/>
            <person name="Suzuki K.-i.T."/>
            <person name="Hayashi T."/>
            <person name="Toyoda A."/>
            <person name="Oliveira C."/>
            <person name="Osipova E."/>
            <person name="Leigh N.D."/>
            <person name="Simon A."/>
            <person name="Yun M.H."/>
        </authorList>
    </citation>
    <scope>NUCLEOTIDE SEQUENCE</scope>
    <source>
        <strain evidence="1">20211129_DDA</strain>
        <tissue evidence="1">Liver</tissue>
    </source>
</reference>
<organism evidence="1 2">
    <name type="scientific">Pleurodeles waltl</name>
    <name type="common">Iberian ribbed newt</name>
    <dbReference type="NCBI Taxonomy" id="8319"/>
    <lineage>
        <taxon>Eukaryota</taxon>
        <taxon>Metazoa</taxon>
        <taxon>Chordata</taxon>
        <taxon>Craniata</taxon>
        <taxon>Vertebrata</taxon>
        <taxon>Euteleostomi</taxon>
        <taxon>Amphibia</taxon>
        <taxon>Batrachia</taxon>
        <taxon>Caudata</taxon>
        <taxon>Salamandroidea</taxon>
        <taxon>Salamandridae</taxon>
        <taxon>Pleurodelinae</taxon>
        <taxon>Pleurodeles</taxon>
    </lineage>
</organism>
<dbReference type="PANTHER" id="PTHR46888">
    <property type="entry name" value="ZINC KNUCKLE DOMAINCONTAINING PROTEIN-RELATED"/>
    <property type="match status" value="1"/>
</dbReference>
<proteinExistence type="predicted"/>
<keyword evidence="2" id="KW-1185">Reference proteome</keyword>